<sequence>MRYLTYSEQESYPVCFLVQQIKKDEIQKAYLDPYKINHDDVLVIDLHFSNTKKKTPVAEMKAYITEELASVLHDMKTEYIVVNDSEYFKVLTKSTKTEPFLGYVLDCAFGPWKVVYVPTFKAIFYDPEKINAKIAQGITALQAHRGASYQAPGTGIIKFAAYPETYEEIEAWLEKLLEYEALTCDIEGFSLKHYDAGIGTITFCWNQGEGIAFTVDYKALQTATEGHYGTSVKNIRIRRLLKRFFERFQGKMIYHSISYDAYVLVYQLFMDNILDTAGLLKGMEILLRNWDCTKLISYLATNSCAGNKLSLKNQAQEYAGNYAMEEIEDITKIPLPELLQYNLVDGLSTWFVYNKNHPKMIADQQLEIYETIFKPAILDIVQMQLTGLPIDMDRVKEVKAILQADNDGATSKMHASPLVQKFNYKRLEEYVNLKNSEWKKKRTTIEETLQESLTNENIRDAITFNPNSGPQLIKLLYEQIGLPVIDLTDSKLPATGKDTIKSLKHHTQDPVVLEFLDALIDYIDVNKILTSFIPAFENAKQGPDGWYYLFGNFNLGGTVSGRLSSSDPNLQNLPATGSKYAKIIKTCFKAPPGWLFCGLDFASLEDRISALTTKDPNKLKVYTDGYDGHSLRAYAYFGDNMPDIDPDSVESINSIQDKYKPERQESKAPTFALTYQGTYKTLMNNCGFPEWKAKDVEAKYHVLYKVSDDWVASKLDQACQDGYVTVAFGLRVRTPLLAQVVRGTSKTPFEAEAEGRTAGNALGQSWCLLNTRAGSEFMGKVRKSDYRLDIRPCAQIHDASYYLIRDEIEPILYTNQHLVEAVKWQDHPDIWHDEVKLGGNLSIFYPDWSKECELPNDATIEQIQGVIGKHLEKLAA</sequence>
<evidence type="ECO:0000313" key="4">
    <source>
        <dbReference type="EMBL" id="QEP29855.1"/>
    </source>
</evidence>
<proteinExistence type="predicted"/>
<dbReference type="PANTHER" id="PTHR10133:SF27">
    <property type="entry name" value="DNA POLYMERASE NU"/>
    <property type="match status" value="1"/>
</dbReference>
<keyword evidence="5" id="KW-1185">Reference proteome</keyword>
<evidence type="ECO:0000256" key="1">
    <source>
        <dbReference type="ARBA" id="ARBA00022705"/>
    </source>
</evidence>
<dbReference type="InterPro" id="IPR012337">
    <property type="entry name" value="RNaseH-like_sf"/>
</dbReference>
<dbReference type="InterPro" id="IPR043502">
    <property type="entry name" value="DNA/RNA_pol_sf"/>
</dbReference>
<dbReference type="Gene3D" id="1.20.1060.10">
    <property type="entry name" value="Taq DNA Polymerase, Chain T, domain 4"/>
    <property type="match status" value="1"/>
</dbReference>
<keyword evidence="2" id="KW-1194">Viral DNA replication</keyword>
<dbReference type="Pfam" id="PF00476">
    <property type="entry name" value="DNA_pol_A"/>
    <property type="match status" value="1"/>
</dbReference>
<dbReference type="PANTHER" id="PTHR10133">
    <property type="entry name" value="DNA POLYMERASE I"/>
    <property type="match status" value="1"/>
</dbReference>
<dbReference type="SMART" id="SM00482">
    <property type="entry name" value="POLAc"/>
    <property type="match status" value="1"/>
</dbReference>
<dbReference type="GO" id="GO:0003887">
    <property type="term" value="F:DNA-directed DNA polymerase activity"/>
    <property type="evidence" value="ECO:0007669"/>
    <property type="project" value="InterPro"/>
</dbReference>
<dbReference type="SUPFAM" id="SSF56672">
    <property type="entry name" value="DNA/RNA polymerases"/>
    <property type="match status" value="1"/>
</dbReference>
<evidence type="ECO:0000256" key="2">
    <source>
        <dbReference type="ARBA" id="ARBA00023109"/>
    </source>
</evidence>
<dbReference type="PRINTS" id="PR00868">
    <property type="entry name" value="DNAPOLI"/>
</dbReference>
<protein>
    <submittedName>
        <fullName evidence="4">DNA polymerase I</fullName>
    </submittedName>
</protein>
<keyword evidence="1" id="KW-0235">DNA replication</keyword>
<gene>
    <name evidence="4" type="ORF">Smphiort11_057</name>
</gene>
<dbReference type="Gene3D" id="3.30.420.10">
    <property type="entry name" value="Ribonuclease H-like superfamily/Ribonuclease H"/>
    <property type="match status" value="1"/>
</dbReference>
<organism evidence="4 5">
    <name type="scientific">Sinorhizobium phage ort11</name>
    <dbReference type="NCBI Taxonomy" id="2599764"/>
    <lineage>
        <taxon>Viruses</taxon>
        <taxon>Duplodnaviria</taxon>
        <taxon>Heunggongvirae</taxon>
        <taxon>Uroviricota</taxon>
        <taxon>Caudoviricetes</taxon>
        <taxon>Schitoviridae</taxon>
        <taxon>Huelvavirus</taxon>
        <taxon>Huelvavirus ort11</taxon>
    </lineage>
</organism>
<name>A0A5C2H3Q8_9CAUD</name>
<dbReference type="GO" id="GO:0039693">
    <property type="term" value="P:viral DNA genome replication"/>
    <property type="evidence" value="ECO:0007669"/>
    <property type="project" value="UniProtKB-KW"/>
</dbReference>
<evidence type="ECO:0000259" key="3">
    <source>
        <dbReference type="SMART" id="SM00482"/>
    </source>
</evidence>
<dbReference type="GO" id="GO:0006261">
    <property type="term" value="P:DNA-templated DNA replication"/>
    <property type="evidence" value="ECO:0007669"/>
    <property type="project" value="InterPro"/>
</dbReference>
<evidence type="ECO:0000313" key="5">
    <source>
        <dbReference type="Proteomes" id="UP000322838"/>
    </source>
</evidence>
<feature type="domain" description="DNA-directed DNA polymerase family A palm" evidence="3">
    <location>
        <begin position="581"/>
        <end position="808"/>
    </location>
</feature>
<dbReference type="Gene3D" id="3.30.70.370">
    <property type="match status" value="1"/>
</dbReference>
<dbReference type="InterPro" id="IPR001098">
    <property type="entry name" value="DNA-dir_DNA_pol_A_palm_dom"/>
</dbReference>
<dbReference type="InterPro" id="IPR002298">
    <property type="entry name" value="DNA_polymerase_A"/>
</dbReference>
<dbReference type="Proteomes" id="UP000322838">
    <property type="component" value="Segment"/>
</dbReference>
<reference evidence="5" key="1">
    <citation type="submission" date="2019-07" db="EMBL/GenBank/DDBJ databases">
        <authorList>
            <person name="Cubo M.T."/>
            <person name="Espuny M.D.R."/>
            <person name="Balsanelli E."/>
        </authorList>
    </citation>
    <scope>NUCLEOTIDE SEQUENCE [LARGE SCALE GENOMIC DNA]</scope>
</reference>
<dbReference type="EMBL" id="MN228696">
    <property type="protein sequence ID" value="QEP29855.1"/>
    <property type="molecule type" value="Genomic_DNA"/>
</dbReference>
<dbReference type="GO" id="GO:0006302">
    <property type="term" value="P:double-strand break repair"/>
    <property type="evidence" value="ECO:0007669"/>
    <property type="project" value="TreeGrafter"/>
</dbReference>
<dbReference type="InterPro" id="IPR036397">
    <property type="entry name" value="RNaseH_sf"/>
</dbReference>
<dbReference type="GO" id="GO:0003677">
    <property type="term" value="F:DNA binding"/>
    <property type="evidence" value="ECO:0007669"/>
    <property type="project" value="InterPro"/>
</dbReference>
<accession>A0A5C2H3Q8</accession>
<dbReference type="SUPFAM" id="SSF53098">
    <property type="entry name" value="Ribonuclease H-like"/>
    <property type="match status" value="1"/>
</dbReference>
<dbReference type="Gene3D" id="1.10.150.20">
    <property type="entry name" value="5' to 3' exonuclease, C-terminal subdomain"/>
    <property type="match status" value="1"/>
</dbReference>